<feature type="domain" description="Beta-lactamase-related" evidence="2">
    <location>
        <begin position="169"/>
        <end position="392"/>
    </location>
</feature>
<evidence type="ECO:0000259" key="2">
    <source>
        <dbReference type="Pfam" id="PF00144"/>
    </source>
</evidence>
<keyword evidence="4" id="KW-0378">Hydrolase</keyword>
<reference evidence="3" key="1">
    <citation type="submission" date="2015-09" db="EMBL/GenBank/DDBJ databases">
        <title>Draft Genome Sequences of Two Novel Amoeba-resistant Intranuclear Bacteria, Candidatus Berkiella cookevillensis and Candidatus Berkiella aquae.</title>
        <authorList>
            <person name="Mehari Y.T."/>
            <person name="Arivett B.A."/>
            <person name="Farone A.L."/>
            <person name="Gunderson J.H."/>
            <person name="Farone M.B."/>
        </authorList>
    </citation>
    <scope>NUCLEOTIDE SEQUENCE [LARGE SCALE GENOMIC DNA]</scope>
    <source>
        <strain evidence="3">HT99</strain>
    </source>
</reference>
<evidence type="ECO:0000313" key="3">
    <source>
        <dbReference type="EMBL" id="KRG18471.1"/>
    </source>
</evidence>
<name>A0A0Q9YPJ9_9GAMM</name>
<evidence type="ECO:0000256" key="1">
    <source>
        <dbReference type="SAM" id="MobiDB-lite"/>
    </source>
</evidence>
<sequence length="520" mass="59109">MGKWSDNEALMRSSVRQEIIKALWEKIKVNGLEQFNILKIVLGLLEPIEQGYLETEYSRKFDEAVHKDDFMTFQQIIENTLRRTAKKKVLSRTSDSVTLGDIEDEVDKTLAEIQSGEHLSMPLVDEVDPMITPEDIADLKEYMDEIQFSGSVSIFNRDQMYPPLEQEKFGDNPIFSIHSVAKVFTGILLMKMIRDGIISEDDIDKPIQLSDSVLQELSPAVQERLSHATLKQIMLHQNGLGDYLDNASGHAADIEQKLNAGQAVPEIKSSHDLLKYGEKKVLNPLGQFSYSNLGMLLLGFAIEKKYQDAQQAKGETPSLGIDEIMRHFVKEDVGLKVFENKRPEKGYYAEKQRNLQDKKPDYIKQYVSARYASTAGGYWTTNEDLQRFAQWIRAECERDSRFKQLIERYGAEFYNPQKQAVEHSGIHADTAHFYTSLRNGTTICILSDQGERAATNLADMILKQTTWYKSQRIATEFEITPQVRPVSPAYDRALSLASTSQPVEETSLEVKKDSGNKLGK</sequence>
<dbReference type="InterPro" id="IPR050789">
    <property type="entry name" value="Diverse_Enzym_Activities"/>
</dbReference>
<dbReference type="AlphaFoldDB" id="A0A0Q9YPJ9"/>
<organism evidence="3">
    <name type="scientific">Candidatus Berkiella aquae</name>
    <dbReference type="NCBI Taxonomy" id="295108"/>
    <lineage>
        <taxon>Bacteria</taxon>
        <taxon>Pseudomonadati</taxon>
        <taxon>Pseudomonadota</taxon>
        <taxon>Gammaproteobacteria</taxon>
        <taxon>Candidatus Berkiellales</taxon>
        <taxon>Candidatus Berkiellaceae</taxon>
        <taxon>Candidatus Berkiella</taxon>
    </lineage>
</organism>
<evidence type="ECO:0000313" key="4">
    <source>
        <dbReference type="EMBL" id="MCS5709916.1"/>
    </source>
</evidence>
<dbReference type="InterPro" id="IPR001466">
    <property type="entry name" value="Beta-lactam-related"/>
</dbReference>
<keyword evidence="5" id="KW-1185">Reference proteome</keyword>
<dbReference type="EMBL" id="LKAJ01000020">
    <property type="protein sequence ID" value="KRG18471.1"/>
    <property type="molecule type" value="Genomic_DNA"/>
</dbReference>
<comment type="caution">
    <text evidence="3">The sequence shown here is derived from an EMBL/GenBank/DDBJ whole genome shotgun (WGS) entry which is preliminary data.</text>
</comment>
<dbReference type="EMBL" id="LKAJ02000001">
    <property type="protein sequence ID" value="MCS5709916.1"/>
    <property type="molecule type" value="Genomic_DNA"/>
</dbReference>
<reference evidence="4" key="2">
    <citation type="journal article" date="2016" name="Genome Announc.">
        <title>Draft Genome Sequences of Two Novel Amoeba-Resistant Intranuclear Bacteria, 'Candidatus Berkiella cookevillensis' and 'Candidatus Berkiella aquae'.</title>
        <authorList>
            <person name="Mehari Y.T."/>
            <person name="Arivett B.A."/>
            <person name="Farone A.L."/>
            <person name="Gunderson J.H."/>
            <person name="Farone M.B."/>
        </authorList>
    </citation>
    <scope>NUCLEOTIDE SEQUENCE</scope>
    <source>
        <strain evidence="4">HT99</strain>
    </source>
</reference>
<dbReference type="STRING" id="295108.HT99x_03002"/>
<dbReference type="SUPFAM" id="SSF56601">
    <property type="entry name" value="beta-lactamase/transpeptidase-like"/>
    <property type="match status" value="1"/>
</dbReference>
<dbReference type="Gene3D" id="3.40.710.10">
    <property type="entry name" value="DD-peptidase/beta-lactamase superfamily"/>
    <property type="match status" value="1"/>
</dbReference>
<feature type="region of interest" description="Disordered" evidence="1">
    <location>
        <begin position="497"/>
        <end position="520"/>
    </location>
</feature>
<dbReference type="OrthoDB" id="5660242at2"/>
<dbReference type="RefSeq" id="WP_075067593.1">
    <property type="nucleotide sequence ID" value="NZ_LKAJ02000001.1"/>
</dbReference>
<evidence type="ECO:0000313" key="5">
    <source>
        <dbReference type="Proteomes" id="UP000051497"/>
    </source>
</evidence>
<feature type="compositionally biased region" description="Basic and acidic residues" evidence="1">
    <location>
        <begin position="508"/>
        <end position="520"/>
    </location>
</feature>
<dbReference type="PANTHER" id="PTHR43283">
    <property type="entry name" value="BETA-LACTAMASE-RELATED"/>
    <property type="match status" value="1"/>
</dbReference>
<dbReference type="GO" id="GO:0016787">
    <property type="term" value="F:hydrolase activity"/>
    <property type="evidence" value="ECO:0007669"/>
    <property type="project" value="UniProtKB-KW"/>
</dbReference>
<dbReference type="Pfam" id="PF00144">
    <property type="entry name" value="Beta-lactamase"/>
    <property type="match status" value="1"/>
</dbReference>
<accession>A0A0Q9YPJ9</accession>
<dbReference type="Proteomes" id="UP000051497">
    <property type="component" value="Unassembled WGS sequence"/>
</dbReference>
<protein>
    <submittedName>
        <fullName evidence="3">Beta-lactamase</fullName>
    </submittedName>
    <submittedName>
        <fullName evidence="4">Serine hydrolase</fullName>
    </submittedName>
</protein>
<gene>
    <name evidence="4" type="ORF">HT99x_000600</name>
    <name evidence="3" type="ORF">HT99x_03002</name>
</gene>
<dbReference type="InterPro" id="IPR012338">
    <property type="entry name" value="Beta-lactam/transpept-like"/>
</dbReference>
<proteinExistence type="predicted"/>
<reference evidence="4" key="3">
    <citation type="submission" date="2021-06" db="EMBL/GenBank/DDBJ databases">
        <title>Genomic Description and Analysis of Intracellular Bacteria, Candidatus Berkiella cookevillensis and Candidatus Berkiella aquae.</title>
        <authorList>
            <person name="Kidane D.T."/>
            <person name="Mehari Y.T."/>
            <person name="Rice F.C."/>
            <person name="Arivett B.A."/>
            <person name="Farone A.L."/>
            <person name="Berk S.G."/>
            <person name="Farone M.B."/>
        </authorList>
    </citation>
    <scope>NUCLEOTIDE SEQUENCE</scope>
    <source>
        <strain evidence="4">HT99</strain>
    </source>
</reference>